<evidence type="ECO:0000256" key="6">
    <source>
        <dbReference type="SAM" id="MobiDB-lite"/>
    </source>
</evidence>
<evidence type="ECO:0000256" key="1">
    <source>
        <dbReference type="ARBA" id="ARBA00004651"/>
    </source>
</evidence>
<feature type="transmembrane region" description="Helical" evidence="7">
    <location>
        <begin position="33"/>
        <end position="57"/>
    </location>
</feature>
<feature type="transmembrane region" description="Helical" evidence="7">
    <location>
        <begin position="144"/>
        <end position="163"/>
    </location>
</feature>
<keyword evidence="5 7" id="KW-0472">Membrane</keyword>
<evidence type="ECO:0000313" key="8">
    <source>
        <dbReference type="EMBL" id="MDG0808186.1"/>
    </source>
</evidence>
<feature type="transmembrane region" description="Helical" evidence="7">
    <location>
        <begin position="114"/>
        <end position="137"/>
    </location>
</feature>
<dbReference type="InterPro" id="IPR001851">
    <property type="entry name" value="ABC_transp_permease"/>
</dbReference>
<keyword evidence="2" id="KW-1003">Cell membrane</keyword>
<evidence type="ECO:0000256" key="3">
    <source>
        <dbReference type="ARBA" id="ARBA00022692"/>
    </source>
</evidence>
<comment type="caution">
    <text evidence="8">The sequence shown here is derived from an EMBL/GenBank/DDBJ whole genome shotgun (WGS) entry which is preliminary data.</text>
</comment>
<accession>A0A9X4KQ52</accession>
<feature type="transmembrane region" description="Helical" evidence="7">
    <location>
        <begin position="266"/>
        <end position="283"/>
    </location>
</feature>
<dbReference type="GO" id="GO:0005886">
    <property type="term" value="C:plasma membrane"/>
    <property type="evidence" value="ECO:0007669"/>
    <property type="project" value="UniProtKB-SubCell"/>
</dbReference>
<dbReference type="CDD" id="cd06579">
    <property type="entry name" value="TM_PBP1_transp_AraH_like"/>
    <property type="match status" value="1"/>
</dbReference>
<comment type="subcellular location">
    <subcellularLocation>
        <location evidence="1">Cell membrane</location>
        <topology evidence="1">Multi-pass membrane protein</topology>
    </subcellularLocation>
</comment>
<keyword evidence="9" id="KW-1185">Reference proteome</keyword>
<proteinExistence type="predicted"/>
<feature type="transmembrane region" description="Helical" evidence="7">
    <location>
        <begin position="290"/>
        <end position="311"/>
    </location>
</feature>
<evidence type="ECO:0000256" key="4">
    <source>
        <dbReference type="ARBA" id="ARBA00022989"/>
    </source>
</evidence>
<gene>
    <name evidence="8" type="ORF">OMP40_01235</name>
</gene>
<feature type="region of interest" description="Disordered" evidence="6">
    <location>
        <begin position="1"/>
        <end position="23"/>
    </location>
</feature>
<organism evidence="8 9">
    <name type="scientific">Cohnella rhizosphaerae</name>
    <dbReference type="NCBI Taxonomy" id="1457232"/>
    <lineage>
        <taxon>Bacteria</taxon>
        <taxon>Bacillati</taxon>
        <taxon>Bacillota</taxon>
        <taxon>Bacilli</taxon>
        <taxon>Bacillales</taxon>
        <taxon>Paenibacillaceae</taxon>
        <taxon>Cohnella</taxon>
    </lineage>
</organism>
<keyword evidence="3 7" id="KW-0812">Transmembrane</keyword>
<dbReference type="RefSeq" id="WP_277528503.1">
    <property type="nucleotide sequence ID" value="NZ_JAPDIA010000001.1"/>
</dbReference>
<name>A0A9X4KQ52_9BACL</name>
<dbReference type="AlphaFoldDB" id="A0A9X4KQ52"/>
<keyword evidence="4 7" id="KW-1133">Transmembrane helix</keyword>
<dbReference type="PANTHER" id="PTHR32196:SF72">
    <property type="entry name" value="RIBOSE IMPORT PERMEASE PROTEIN RBSC"/>
    <property type="match status" value="1"/>
</dbReference>
<evidence type="ECO:0000256" key="2">
    <source>
        <dbReference type="ARBA" id="ARBA00022475"/>
    </source>
</evidence>
<feature type="transmembrane region" description="Helical" evidence="7">
    <location>
        <begin position="63"/>
        <end position="84"/>
    </location>
</feature>
<dbReference type="PANTHER" id="PTHR32196">
    <property type="entry name" value="ABC TRANSPORTER PERMEASE PROTEIN YPHD-RELATED-RELATED"/>
    <property type="match status" value="1"/>
</dbReference>
<dbReference type="EMBL" id="JAPDIA010000001">
    <property type="protein sequence ID" value="MDG0808186.1"/>
    <property type="molecule type" value="Genomic_DNA"/>
</dbReference>
<dbReference type="Proteomes" id="UP001153404">
    <property type="component" value="Unassembled WGS sequence"/>
</dbReference>
<evidence type="ECO:0000256" key="7">
    <source>
        <dbReference type="SAM" id="Phobius"/>
    </source>
</evidence>
<reference evidence="8" key="1">
    <citation type="submission" date="2022-10" db="EMBL/GenBank/DDBJ databases">
        <title>Comparative genomic analysis of Cohnella hashimotonis sp. nov., isolated from the International Space Station.</title>
        <authorList>
            <person name="Simpson A."/>
            <person name="Venkateswaran K."/>
        </authorList>
    </citation>
    <scope>NUCLEOTIDE SEQUENCE</scope>
    <source>
        <strain evidence="8">DSM 28161</strain>
    </source>
</reference>
<feature type="transmembrane region" description="Helical" evidence="7">
    <location>
        <begin position="183"/>
        <end position="204"/>
    </location>
</feature>
<evidence type="ECO:0000256" key="5">
    <source>
        <dbReference type="ARBA" id="ARBA00023136"/>
    </source>
</evidence>
<dbReference type="Pfam" id="PF02653">
    <property type="entry name" value="BPD_transp_2"/>
    <property type="match status" value="1"/>
</dbReference>
<dbReference type="GO" id="GO:0022857">
    <property type="term" value="F:transmembrane transporter activity"/>
    <property type="evidence" value="ECO:0007669"/>
    <property type="project" value="InterPro"/>
</dbReference>
<protein>
    <submittedName>
        <fullName evidence="8">ABC transporter permease</fullName>
    </submittedName>
</protein>
<evidence type="ECO:0000313" key="9">
    <source>
        <dbReference type="Proteomes" id="UP001153404"/>
    </source>
</evidence>
<sequence>MQRVHEQEAGAGSARAGQRNGKSKISQKSLGRYMGSLGLFLVILVFGIVLSILSPVFLSTTNIVNLLIQSTILAALAIGSTFVIMTGGIDLSVGSVLAVSSAVGLGLIEHHGMPVIVGVLVSLIIGIAFGIFNGFIITRFQVPALIVTLASMGIGRGIILIYTNGANISPVPDSYVYLANGRILGIPVILLLVGLLAVIAHIILSNTVYGRSVYASGGNELAARLAGIRTKRVITMTYVLSGLMAAVAGILLSARLESAGPTAGNGIELTVIAAVVIGGTSLFGGQGNILGTLLGVLLISLVSNAVNLLGVPPAWDQLVKGVVILVAALLDVYRRKYSKAGLSK</sequence>
<feature type="transmembrane region" description="Helical" evidence="7">
    <location>
        <begin position="233"/>
        <end position="254"/>
    </location>
</feature>